<dbReference type="Proteomes" id="UP001247754">
    <property type="component" value="Unassembled WGS sequence"/>
</dbReference>
<evidence type="ECO:0000256" key="1">
    <source>
        <dbReference type="ARBA" id="ARBA00010577"/>
    </source>
</evidence>
<dbReference type="Pfam" id="PF03963">
    <property type="entry name" value="FlgD"/>
    <property type="match status" value="1"/>
</dbReference>
<dbReference type="EMBL" id="JAVKPH010000007">
    <property type="protein sequence ID" value="MDR5652697.1"/>
    <property type="molecule type" value="Genomic_DNA"/>
</dbReference>
<evidence type="ECO:0000313" key="7">
    <source>
        <dbReference type="EMBL" id="MDR5652697.1"/>
    </source>
</evidence>
<protein>
    <recommendedName>
        <fullName evidence="2 5">Basal-body rod modification protein FlgD</fullName>
    </recommendedName>
</protein>
<evidence type="ECO:0000256" key="5">
    <source>
        <dbReference type="RuleBase" id="RU362076"/>
    </source>
</evidence>
<dbReference type="InterPro" id="IPR025965">
    <property type="entry name" value="FlgD/Vpr_Ig-like"/>
</dbReference>
<gene>
    <name evidence="7" type="ORF">RGD00_08785</name>
</gene>
<keyword evidence="7" id="KW-0282">Flagellum</keyword>
<evidence type="ECO:0000313" key="8">
    <source>
        <dbReference type="Proteomes" id="UP001247754"/>
    </source>
</evidence>
<keyword evidence="3 5" id="KW-1005">Bacterial flagellum biogenesis</keyword>
<name>A0ABU1F8B2_9RHOB</name>
<evidence type="ECO:0000259" key="6">
    <source>
        <dbReference type="Pfam" id="PF13860"/>
    </source>
</evidence>
<evidence type="ECO:0000256" key="2">
    <source>
        <dbReference type="ARBA" id="ARBA00016013"/>
    </source>
</evidence>
<dbReference type="NCBIfam" id="NF009453">
    <property type="entry name" value="PRK12813.1"/>
    <property type="match status" value="1"/>
</dbReference>
<keyword evidence="8" id="KW-1185">Reference proteome</keyword>
<reference evidence="7 8" key="1">
    <citation type="submission" date="2023-09" db="EMBL/GenBank/DDBJ databases">
        <title>Xinfangfangia sedmenti sp. nov., isolated the sedment.</title>
        <authorList>
            <person name="Xu L."/>
        </authorList>
    </citation>
    <scope>NUCLEOTIDE SEQUENCE [LARGE SCALE GENOMIC DNA]</scope>
    <source>
        <strain evidence="7 8">LG-4</strain>
    </source>
</reference>
<comment type="function">
    <text evidence="4 5">Required for flagellar hook formation. May act as a scaffolding protein.</text>
</comment>
<dbReference type="Gene3D" id="2.60.40.4070">
    <property type="match status" value="1"/>
</dbReference>
<keyword evidence="7" id="KW-0966">Cell projection</keyword>
<comment type="similarity">
    <text evidence="1 5">Belongs to the FlgD family.</text>
</comment>
<dbReference type="Pfam" id="PF13860">
    <property type="entry name" value="FlgD_ig"/>
    <property type="match status" value="1"/>
</dbReference>
<dbReference type="RefSeq" id="WP_310456935.1">
    <property type="nucleotide sequence ID" value="NZ_JAVKPH010000007.1"/>
</dbReference>
<evidence type="ECO:0000256" key="4">
    <source>
        <dbReference type="ARBA" id="ARBA00024746"/>
    </source>
</evidence>
<feature type="domain" description="FlgD/Vpr Ig-like" evidence="6">
    <location>
        <begin position="101"/>
        <end position="169"/>
    </location>
</feature>
<evidence type="ECO:0000256" key="3">
    <source>
        <dbReference type="ARBA" id="ARBA00022795"/>
    </source>
</evidence>
<keyword evidence="7" id="KW-0969">Cilium</keyword>
<dbReference type="InterPro" id="IPR005648">
    <property type="entry name" value="FlgD"/>
</dbReference>
<sequence>MEITNTAAGSTATGGTRRQLLNSDFDTFLRMLTTQMQNQDPLNPMDSTQFAQQMASFSTVEQQMRTNQMLETVSSQLGLMNMAQLSGWIGMEVQVPAPVRFTGGTVTLSPNPAALADRAVLVVRDADGRTVSREDIALTAETLDWGGTAADGAPLPHGTYSFELESYSGDSLLGTNTVEVYAPVLEARRTGGGIMLMTPGDISVAAGAVSALRRPG</sequence>
<dbReference type="Gene3D" id="2.30.30.910">
    <property type="match status" value="1"/>
</dbReference>
<accession>A0ABU1F8B2</accession>
<organism evidence="7 8">
    <name type="scientific">Ruixingdingia sedimenti</name>
    <dbReference type="NCBI Taxonomy" id="3073604"/>
    <lineage>
        <taxon>Bacteria</taxon>
        <taxon>Pseudomonadati</taxon>
        <taxon>Pseudomonadota</taxon>
        <taxon>Alphaproteobacteria</taxon>
        <taxon>Rhodobacterales</taxon>
        <taxon>Paracoccaceae</taxon>
        <taxon>Ruixingdingia</taxon>
    </lineage>
</organism>
<comment type="caution">
    <text evidence="7">The sequence shown here is derived from an EMBL/GenBank/DDBJ whole genome shotgun (WGS) entry which is preliminary data.</text>
</comment>
<proteinExistence type="inferred from homology"/>